<dbReference type="OrthoDB" id="8349444at2"/>
<evidence type="ECO:0000313" key="2">
    <source>
        <dbReference type="Proteomes" id="UP000186894"/>
    </source>
</evidence>
<name>A0A1Q8ZQP5_9HYPH</name>
<accession>A0A1Q8ZQP5</accession>
<dbReference type="STRING" id="1867956.BJF95_06895"/>
<gene>
    <name evidence="1" type="ORF">BJF95_06895</name>
</gene>
<dbReference type="RefSeq" id="WP_075639777.1">
    <property type="nucleotide sequence ID" value="NZ_MKIM01000027.1"/>
</dbReference>
<reference evidence="1 2" key="1">
    <citation type="submission" date="2016-09" db="EMBL/GenBank/DDBJ databases">
        <title>Rhizobium oryziradicis sp. nov., isolated from the root of rice.</title>
        <authorList>
            <person name="Zhao J."/>
            <person name="Zhang X."/>
        </authorList>
    </citation>
    <scope>NUCLEOTIDE SEQUENCE [LARGE SCALE GENOMIC DNA]</scope>
    <source>
        <strain evidence="1 2">N19</strain>
    </source>
</reference>
<comment type="caution">
    <text evidence="1">The sequence shown here is derived from an EMBL/GenBank/DDBJ whole genome shotgun (WGS) entry which is preliminary data.</text>
</comment>
<dbReference type="Pfam" id="PF09641">
    <property type="entry name" value="DUF2026"/>
    <property type="match status" value="1"/>
</dbReference>
<evidence type="ECO:0000313" key="1">
    <source>
        <dbReference type="EMBL" id="OLP44270.1"/>
    </source>
</evidence>
<dbReference type="EMBL" id="MKIM01000027">
    <property type="protein sequence ID" value="OLP44270.1"/>
    <property type="molecule type" value="Genomic_DNA"/>
</dbReference>
<protein>
    <recommendedName>
        <fullName evidence="3">DUF2026 domain-containing protein</fullName>
    </recommendedName>
</protein>
<dbReference type="AlphaFoldDB" id="A0A1Q8ZQP5"/>
<organism evidence="1 2">
    <name type="scientific">Rhizobium oryziradicis</name>
    <dbReference type="NCBI Taxonomy" id="1867956"/>
    <lineage>
        <taxon>Bacteria</taxon>
        <taxon>Pseudomonadati</taxon>
        <taxon>Pseudomonadota</taxon>
        <taxon>Alphaproteobacteria</taxon>
        <taxon>Hyphomicrobiales</taxon>
        <taxon>Rhizobiaceae</taxon>
        <taxon>Rhizobium/Agrobacterium group</taxon>
        <taxon>Rhizobium</taxon>
    </lineage>
</organism>
<dbReference type="SUPFAM" id="SSF54001">
    <property type="entry name" value="Cysteine proteinases"/>
    <property type="match status" value="1"/>
</dbReference>
<proteinExistence type="predicted"/>
<keyword evidence="2" id="KW-1185">Reference proteome</keyword>
<evidence type="ECO:0008006" key="3">
    <source>
        <dbReference type="Google" id="ProtNLM"/>
    </source>
</evidence>
<dbReference type="InterPro" id="IPR018599">
    <property type="entry name" value="DUF2026"/>
</dbReference>
<dbReference type="InterPro" id="IPR023107">
    <property type="entry name" value="Atu2299-like_dom_sf"/>
</dbReference>
<dbReference type="Gene3D" id="3.10.550.10">
    <property type="entry name" value="Hypothetical protein Atu2299"/>
    <property type="match status" value="1"/>
</dbReference>
<sequence length="200" mass="22073">MLIKQTDYHRIYSVINSLLLSEKANPATASMYFSVFGSYLLKQHFKINAAPKSGLAAYRLGNDVMLFADHKDDGFLTGDGENFHCWIEADGWAIDFMAPALTLNGTPLPAKMLQKPLSAMAADINSLNTSGDFFYASTPSATARRFAGWKDASAIGDLARLAEIWFRKAPKKMMPFMTVTDEFGNQKQVQLTGKALTGSW</sequence>
<dbReference type="InterPro" id="IPR038765">
    <property type="entry name" value="Papain-like_cys_pep_sf"/>
</dbReference>
<dbReference type="Proteomes" id="UP000186894">
    <property type="component" value="Unassembled WGS sequence"/>
</dbReference>